<keyword evidence="2 5" id="KW-0238">DNA-binding</keyword>
<dbReference type="CDD" id="cd07377">
    <property type="entry name" value="WHTH_GntR"/>
    <property type="match status" value="1"/>
</dbReference>
<keyword evidence="3" id="KW-0804">Transcription</keyword>
<dbReference type="InterPro" id="IPR008920">
    <property type="entry name" value="TF_FadR/GntR_C"/>
</dbReference>
<evidence type="ECO:0000256" key="3">
    <source>
        <dbReference type="ARBA" id="ARBA00023163"/>
    </source>
</evidence>
<dbReference type="PANTHER" id="PTHR43537:SF45">
    <property type="entry name" value="GNTR FAMILY REGULATORY PROTEIN"/>
    <property type="match status" value="1"/>
</dbReference>
<organism evidence="5 6">
    <name type="scientific">Paracoccus sulfuroxidans</name>
    <dbReference type="NCBI Taxonomy" id="384678"/>
    <lineage>
        <taxon>Bacteria</taxon>
        <taxon>Pseudomonadati</taxon>
        <taxon>Pseudomonadota</taxon>
        <taxon>Alphaproteobacteria</taxon>
        <taxon>Rhodobacterales</taxon>
        <taxon>Paracoccaceae</taxon>
        <taxon>Paracoccus</taxon>
    </lineage>
</organism>
<dbReference type="Gene3D" id="1.20.120.530">
    <property type="entry name" value="GntR ligand-binding domain-like"/>
    <property type="match status" value="1"/>
</dbReference>
<evidence type="ECO:0000256" key="2">
    <source>
        <dbReference type="ARBA" id="ARBA00023125"/>
    </source>
</evidence>
<dbReference type="InterPro" id="IPR011711">
    <property type="entry name" value="GntR_C"/>
</dbReference>
<dbReference type="GO" id="GO:0003677">
    <property type="term" value="F:DNA binding"/>
    <property type="evidence" value="ECO:0007669"/>
    <property type="project" value="UniProtKB-KW"/>
</dbReference>
<reference evidence="5 6" key="1">
    <citation type="journal article" date="2015" name="Stand. Genomic Sci.">
        <title>Genomic Encyclopedia of Bacterial and Archaeal Type Strains, Phase III: the genomes of soil and plant-associated and newly described type strains.</title>
        <authorList>
            <person name="Whitman W.B."/>
            <person name="Woyke T."/>
            <person name="Klenk H.P."/>
            <person name="Zhou Y."/>
            <person name="Lilburn T.G."/>
            <person name="Beck B.J."/>
            <person name="De Vos P."/>
            <person name="Vandamme P."/>
            <person name="Eisen J.A."/>
            <person name="Garrity G."/>
            <person name="Hugenholtz P."/>
            <person name="Kyrpides N.C."/>
        </authorList>
    </citation>
    <scope>NUCLEOTIDE SEQUENCE [LARGE SCALE GENOMIC DNA]</scope>
    <source>
        <strain evidence="5 6">CGMCC 1.5364</strain>
    </source>
</reference>
<dbReference type="OrthoDB" id="9028214at2"/>
<dbReference type="SMART" id="SM00895">
    <property type="entry name" value="FCD"/>
    <property type="match status" value="1"/>
</dbReference>
<dbReference type="SUPFAM" id="SSF46785">
    <property type="entry name" value="Winged helix' DNA-binding domain"/>
    <property type="match status" value="1"/>
</dbReference>
<dbReference type="RefSeq" id="WP_145398236.1">
    <property type="nucleotide sequence ID" value="NZ_VLKU01000007.1"/>
</dbReference>
<dbReference type="InterPro" id="IPR036388">
    <property type="entry name" value="WH-like_DNA-bd_sf"/>
</dbReference>
<keyword evidence="6" id="KW-1185">Reference proteome</keyword>
<gene>
    <name evidence="5" type="ORF">IQ24_02430</name>
</gene>
<evidence type="ECO:0000259" key="4">
    <source>
        <dbReference type="PROSITE" id="PS50949"/>
    </source>
</evidence>
<dbReference type="SUPFAM" id="SSF48008">
    <property type="entry name" value="GntR ligand-binding domain-like"/>
    <property type="match status" value="1"/>
</dbReference>
<evidence type="ECO:0000256" key="1">
    <source>
        <dbReference type="ARBA" id="ARBA00023015"/>
    </source>
</evidence>
<protein>
    <submittedName>
        <fullName evidence="5">DNA-binding GntR family transcriptional regulator</fullName>
    </submittedName>
</protein>
<feature type="domain" description="HTH gntR-type" evidence="4">
    <location>
        <begin position="29"/>
        <end position="96"/>
    </location>
</feature>
<keyword evidence="1" id="KW-0805">Transcription regulation</keyword>
<evidence type="ECO:0000313" key="6">
    <source>
        <dbReference type="Proteomes" id="UP000316225"/>
    </source>
</evidence>
<dbReference type="PANTHER" id="PTHR43537">
    <property type="entry name" value="TRANSCRIPTIONAL REGULATOR, GNTR FAMILY"/>
    <property type="match status" value="1"/>
</dbReference>
<comment type="caution">
    <text evidence="5">The sequence shown here is derived from an EMBL/GenBank/DDBJ whole genome shotgun (WGS) entry which is preliminary data.</text>
</comment>
<dbReference type="Gene3D" id="1.10.10.10">
    <property type="entry name" value="Winged helix-like DNA-binding domain superfamily/Winged helix DNA-binding domain"/>
    <property type="match status" value="1"/>
</dbReference>
<dbReference type="Pfam" id="PF00392">
    <property type="entry name" value="GntR"/>
    <property type="match status" value="1"/>
</dbReference>
<dbReference type="Proteomes" id="UP000316225">
    <property type="component" value="Unassembled WGS sequence"/>
</dbReference>
<proteinExistence type="predicted"/>
<dbReference type="EMBL" id="VLKU01000007">
    <property type="protein sequence ID" value="TWI33289.1"/>
    <property type="molecule type" value="Genomic_DNA"/>
</dbReference>
<dbReference type="InterPro" id="IPR000524">
    <property type="entry name" value="Tscrpt_reg_HTH_GntR"/>
</dbReference>
<dbReference type="InterPro" id="IPR036390">
    <property type="entry name" value="WH_DNA-bd_sf"/>
</dbReference>
<dbReference type="PROSITE" id="PS50949">
    <property type="entry name" value="HTH_GNTR"/>
    <property type="match status" value="1"/>
</dbReference>
<sequence>MSKADDSLHRRPDLRAARPVPSLQGITEMAARDRAYHDLRYRILMGRLAPGTTLLETELAGLLNLSRTPVREAVIKLAEEGLVEVRPRHGVTVKPLTVKDVADILDIFSALEVRAVELVARIGLPATEWRQLERLASDMERETARGDIAAWSELDDEFHAHIVALCGNDRLQEALGACWGQQYRARLCIVPLRPSPVQSDLEHRGILEALKLGDSALARLRHQQHRDRADAQQLHLLKSHLGTNGMA</sequence>
<dbReference type="Pfam" id="PF07729">
    <property type="entry name" value="FCD"/>
    <property type="match status" value="1"/>
</dbReference>
<evidence type="ECO:0000313" key="5">
    <source>
        <dbReference type="EMBL" id="TWI33289.1"/>
    </source>
</evidence>
<dbReference type="SMART" id="SM00345">
    <property type="entry name" value="HTH_GNTR"/>
    <property type="match status" value="1"/>
</dbReference>
<name>A0A562NM56_9RHOB</name>
<dbReference type="GO" id="GO:0003700">
    <property type="term" value="F:DNA-binding transcription factor activity"/>
    <property type="evidence" value="ECO:0007669"/>
    <property type="project" value="InterPro"/>
</dbReference>
<accession>A0A562NM56</accession>
<dbReference type="AlphaFoldDB" id="A0A562NM56"/>